<dbReference type="GO" id="GO:0006103">
    <property type="term" value="P:2-oxoglutarate metabolic process"/>
    <property type="evidence" value="ECO:0007669"/>
    <property type="project" value="TreeGrafter"/>
</dbReference>
<evidence type="ECO:0000256" key="7">
    <source>
        <dbReference type="ARBA" id="ARBA00022630"/>
    </source>
</evidence>
<evidence type="ECO:0000256" key="11">
    <source>
        <dbReference type="ARBA" id="ARBA00023027"/>
    </source>
</evidence>
<proteinExistence type="inferred from homology"/>
<evidence type="ECO:0000256" key="13">
    <source>
        <dbReference type="SAM" id="MobiDB-lite"/>
    </source>
</evidence>
<evidence type="ECO:0000256" key="5">
    <source>
        <dbReference type="ARBA" id="ARBA00012772"/>
    </source>
</evidence>
<evidence type="ECO:0000256" key="1">
    <source>
        <dbReference type="ARBA" id="ARBA00001974"/>
    </source>
</evidence>
<dbReference type="Gene3D" id="3.30.390.30">
    <property type="match status" value="1"/>
</dbReference>
<dbReference type="PANTHER" id="PTHR22912:SF93">
    <property type="entry name" value="SOLUBLE PYRIDINE NUCLEOTIDE TRANSHYDROGENASE"/>
    <property type="match status" value="1"/>
</dbReference>
<evidence type="ECO:0000256" key="9">
    <source>
        <dbReference type="ARBA" id="ARBA00022857"/>
    </source>
</evidence>
<evidence type="ECO:0000256" key="4">
    <source>
        <dbReference type="ARBA" id="ARBA00007532"/>
    </source>
</evidence>
<dbReference type="PANTHER" id="PTHR22912">
    <property type="entry name" value="DISULFIDE OXIDOREDUCTASE"/>
    <property type="match status" value="1"/>
</dbReference>
<organism evidence="16 17">
    <name type="scientific">Eiseniibacteriota bacterium</name>
    <dbReference type="NCBI Taxonomy" id="2212470"/>
    <lineage>
        <taxon>Bacteria</taxon>
        <taxon>Candidatus Eiseniibacteriota</taxon>
    </lineage>
</organism>
<feature type="compositionally biased region" description="Low complexity" evidence="13">
    <location>
        <begin position="35"/>
        <end position="53"/>
    </location>
</feature>
<dbReference type="EMBL" id="VBOY01000099">
    <property type="protein sequence ID" value="TMQ63938.1"/>
    <property type="molecule type" value="Genomic_DNA"/>
</dbReference>
<protein>
    <recommendedName>
        <fullName evidence="5">NAD(P)(+) transhydrogenase (Si-specific)</fullName>
        <ecNumber evidence="5">1.6.1.1</ecNumber>
    </recommendedName>
    <alternativeName>
        <fullName evidence="12">NAD(P)(+) transhydrogenase [B-specific]</fullName>
    </alternativeName>
</protein>
<comment type="subcellular location">
    <subcellularLocation>
        <location evidence="3">Cytoplasm</location>
    </subcellularLocation>
</comment>
<dbReference type="InterPro" id="IPR036188">
    <property type="entry name" value="FAD/NAD-bd_sf"/>
</dbReference>
<keyword evidence="10 16" id="KW-0560">Oxidoreductase</keyword>
<name>A0A538TJZ4_UNCEI</name>
<dbReference type="Pfam" id="PF02852">
    <property type="entry name" value="Pyr_redox_dim"/>
    <property type="match status" value="1"/>
</dbReference>
<comment type="similarity">
    <text evidence="4">Belongs to the class-I pyridine nucleotide-disulfide oxidoreductase family.</text>
</comment>
<comment type="cofactor">
    <cofactor evidence="1">
        <name>FAD</name>
        <dbReference type="ChEBI" id="CHEBI:57692"/>
    </cofactor>
</comment>
<reference evidence="16 17" key="1">
    <citation type="journal article" date="2019" name="Nat. Microbiol.">
        <title>Mediterranean grassland soil C-N compound turnover is dependent on rainfall and depth, and is mediated by genomically divergent microorganisms.</title>
        <authorList>
            <person name="Diamond S."/>
            <person name="Andeer P.F."/>
            <person name="Li Z."/>
            <person name="Crits-Christoph A."/>
            <person name="Burstein D."/>
            <person name="Anantharaman K."/>
            <person name="Lane K.R."/>
            <person name="Thomas B.C."/>
            <person name="Pan C."/>
            <person name="Northen T.R."/>
            <person name="Banfield J.F."/>
        </authorList>
    </citation>
    <scope>NUCLEOTIDE SEQUENCE [LARGE SCALE GENOMIC DNA]</scope>
    <source>
        <strain evidence="16">WS_8</strain>
    </source>
</reference>
<keyword evidence="11" id="KW-0520">NAD</keyword>
<dbReference type="GO" id="GO:0005829">
    <property type="term" value="C:cytosol"/>
    <property type="evidence" value="ECO:0007669"/>
    <property type="project" value="TreeGrafter"/>
</dbReference>
<dbReference type="GO" id="GO:0050660">
    <property type="term" value="F:flavin adenine dinucleotide binding"/>
    <property type="evidence" value="ECO:0007669"/>
    <property type="project" value="TreeGrafter"/>
</dbReference>
<dbReference type="SUPFAM" id="SSF55424">
    <property type="entry name" value="FAD/NAD-linked reductases, dimerisation (C-terminal) domain"/>
    <property type="match status" value="1"/>
</dbReference>
<gene>
    <name evidence="16" type="ORF">E6K78_10095</name>
</gene>
<dbReference type="Pfam" id="PF07992">
    <property type="entry name" value="Pyr_redox_2"/>
    <property type="match status" value="1"/>
</dbReference>
<dbReference type="Gene3D" id="3.50.50.60">
    <property type="entry name" value="FAD/NAD(P)-binding domain"/>
    <property type="match status" value="2"/>
</dbReference>
<dbReference type="GO" id="GO:0003957">
    <property type="term" value="F:NAD(P)+ transhydrogenase (Si-specific) activity"/>
    <property type="evidence" value="ECO:0007669"/>
    <property type="project" value="UniProtKB-EC"/>
</dbReference>
<evidence type="ECO:0000256" key="2">
    <source>
        <dbReference type="ARBA" id="ARBA00002842"/>
    </source>
</evidence>
<dbReference type="InterPro" id="IPR016156">
    <property type="entry name" value="FAD/NAD-linked_Rdtase_dimer_sf"/>
</dbReference>
<keyword evidence="8" id="KW-0274">FAD</keyword>
<dbReference type="NCBIfam" id="NF003585">
    <property type="entry name" value="PRK05249.1"/>
    <property type="match status" value="1"/>
</dbReference>
<feature type="domain" description="FAD/NAD(P)-binding" evidence="15">
    <location>
        <begin position="119"/>
        <end position="437"/>
    </location>
</feature>
<comment type="caution">
    <text evidence="16">The sequence shown here is derived from an EMBL/GenBank/DDBJ whole genome shotgun (WGS) entry which is preliminary data.</text>
</comment>
<evidence type="ECO:0000256" key="12">
    <source>
        <dbReference type="ARBA" id="ARBA00031183"/>
    </source>
</evidence>
<dbReference type="InterPro" id="IPR004099">
    <property type="entry name" value="Pyr_nucl-diS_OxRdtase_dimer"/>
</dbReference>
<keyword evidence="7" id="KW-0285">Flavoprotein</keyword>
<feature type="region of interest" description="Disordered" evidence="13">
    <location>
        <begin position="1"/>
        <end position="20"/>
    </location>
</feature>
<dbReference type="EC" id="1.6.1.1" evidence="5"/>
<keyword evidence="6" id="KW-0963">Cytoplasm</keyword>
<evidence type="ECO:0000256" key="6">
    <source>
        <dbReference type="ARBA" id="ARBA00022490"/>
    </source>
</evidence>
<evidence type="ECO:0000256" key="8">
    <source>
        <dbReference type="ARBA" id="ARBA00022827"/>
    </source>
</evidence>
<feature type="region of interest" description="Disordered" evidence="13">
    <location>
        <begin position="29"/>
        <end position="109"/>
    </location>
</feature>
<dbReference type="InterPro" id="IPR050151">
    <property type="entry name" value="Class-I_Pyr_Nuc-Dis_Oxidored"/>
</dbReference>
<dbReference type="AlphaFoldDB" id="A0A538TJZ4"/>
<evidence type="ECO:0000259" key="15">
    <source>
        <dbReference type="Pfam" id="PF07992"/>
    </source>
</evidence>
<keyword evidence="9" id="KW-0521">NADP</keyword>
<feature type="compositionally biased region" description="Basic residues" evidence="13">
    <location>
        <begin position="97"/>
        <end position="106"/>
    </location>
</feature>
<dbReference type="InterPro" id="IPR023753">
    <property type="entry name" value="FAD/NAD-binding_dom"/>
</dbReference>
<comment type="function">
    <text evidence="2">Conversion of NADPH, generated by peripheral catabolic pathways, to NADH, which can enter the respiratory chain for energy generation.</text>
</comment>
<dbReference type="PRINTS" id="PR00411">
    <property type="entry name" value="PNDRDTASEI"/>
</dbReference>
<feature type="domain" description="Pyridine nucleotide-disulphide oxidoreductase dimerisation" evidence="14">
    <location>
        <begin position="458"/>
        <end position="564"/>
    </location>
</feature>
<accession>A0A538TJZ4</accession>
<dbReference type="SUPFAM" id="SSF51905">
    <property type="entry name" value="FAD/NAD(P)-binding domain"/>
    <property type="match status" value="1"/>
</dbReference>
<sequence>MSAPATSAPSFPPCGPSSSWADSYRWATASAAPKKGSPARRSPSASASSSGRGANRKRRSAASPVLPGPTGVRRLMRSSPLARRLHGDPVDPLAPRLARRSAKSYRCRPNGGGTMQAIDLVVIGSGPAGQRAAVQAAKLGKQVVVVERRHEIGGVCINTGTIPSKTLREAVLDLSGLRQRTLYGDAYRGKAEVTAEDLLLRAGIIMKRERDVVRAQLQRNRIRIVDGTARFAGPHQIVIEGGESDLELEPSFVVIASGSTPSIPQGIPVDHERVLTSDDILSLTTLPRELLVVGAGIIGVEYATMFAAVGAKVTVVDKRTELLDMVDREVVNAFAYQASLLGVTLRLGEEVSRLEAGKDRVVAVLQSGKRLAADMAMISAGRQGATGGLSLERAGLEADARGRLLVNQHYQTEVPHIYAVGDVIGFPALASTGMEQGRLAACHAFGLETHSVPELLPFGIYAVPEVGWVGATEADLTRRGVPFETGVARYREIARGQILGDPDGMLKLVFGTDSRRILGVWALGTQATELVHIGQAVMALRGTLDYFVDSVFNYPTLAECYKVAALDGHNKLQGLSRAGAAA</sequence>
<dbReference type="GO" id="GO:0004148">
    <property type="term" value="F:dihydrolipoyl dehydrogenase (NADH) activity"/>
    <property type="evidence" value="ECO:0007669"/>
    <property type="project" value="TreeGrafter"/>
</dbReference>
<dbReference type="Proteomes" id="UP000316609">
    <property type="component" value="Unassembled WGS sequence"/>
</dbReference>
<dbReference type="FunFam" id="3.30.390.30:FF:000001">
    <property type="entry name" value="Dihydrolipoyl dehydrogenase"/>
    <property type="match status" value="1"/>
</dbReference>
<evidence type="ECO:0000259" key="14">
    <source>
        <dbReference type="Pfam" id="PF02852"/>
    </source>
</evidence>
<evidence type="ECO:0000313" key="17">
    <source>
        <dbReference type="Proteomes" id="UP000316609"/>
    </source>
</evidence>
<evidence type="ECO:0000256" key="3">
    <source>
        <dbReference type="ARBA" id="ARBA00004496"/>
    </source>
</evidence>
<evidence type="ECO:0000256" key="10">
    <source>
        <dbReference type="ARBA" id="ARBA00023002"/>
    </source>
</evidence>
<dbReference type="PRINTS" id="PR00368">
    <property type="entry name" value="FADPNR"/>
</dbReference>
<evidence type="ECO:0000313" key="16">
    <source>
        <dbReference type="EMBL" id="TMQ63938.1"/>
    </source>
</evidence>